<evidence type="ECO:0000256" key="3">
    <source>
        <dbReference type="ARBA" id="ARBA00022692"/>
    </source>
</evidence>
<dbReference type="RefSeq" id="WP_006443242.1">
    <property type="nucleotide sequence ID" value="NZ_CP036524.1"/>
</dbReference>
<keyword evidence="6 8" id="KW-0811">Translocation</keyword>
<dbReference type="HAMAP" id="MF_00422">
    <property type="entry name" value="SecE"/>
    <property type="match status" value="1"/>
</dbReference>
<evidence type="ECO:0000256" key="8">
    <source>
        <dbReference type="HAMAP-Rule" id="MF_00422"/>
    </source>
</evidence>
<name>C0C175_9FIRM</name>
<sequence>MAEQKTQKKSWFKGLKAEFRKIIWPDKMTLAKQTAAVVSVSVVLGLIIAVIDFLVQNGVDLLVR</sequence>
<dbReference type="STRING" id="553973.CLOHYLEM_05894"/>
<accession>C0C175</accession>
<keyword evidence="10" id="KW-1185">Reference proteome</keyword>
<dbReference type="Pfam" id="PF00584">
    <property type="entry name" value="SecE"/>
    <property type="match status" value="1"/>
</dbReference>
<keyword evidence="8" id="KW-1003">Cell membrane</keyword>
<dbReference type="EMBL" id="ABYI02000022">
    <property type="protein sequence ID" value="EEG73889.1"/>
    <property type="molecule type" value="Genomic_DNA"/>
</dbReference>
<protein>
    <recommendedName>
        <fullName evidence="8">Protein translocase subunit SecE</fullName>
    </recommendedName>
</protein>
<evidence type="ECO:0000256" key="4">
    <source>
        <dbReference type="ARBA" id="ARBA00022927"/>
    </source>
</evidence>
<reference evidence="9" key="2">
    <citation type="submission" date="2013-06" db="EMBL/GenBank/DDBJ databases">
        <title>Draft genome sequence of Clostridium hylemonae (DSM 15053).</title>
        <authorList>
            <person name="Sudarsanam P."/>
            <person name="Ley R."/>
            <person name="Guruge J."/>
            <person name="Turnbaugh P.J."/>
            <person name="Mahowald M."/>
            <person name="Liep D."/>
            <person name="Gordon J."/>
        </authorList>
    </citation>
    <scope>NUCLEOTIDE SEQUENCE</scope>
    <source>
        <strain evidence="9">DSM 15053</strain>
    </source>
</reference>
<evidence type="ECO:0000256" key="5">
    <source>
        <dbReference type="ARBA" id="ARBA00022989"/>
    </source>
</evidence>
<proteinExistence type="inferred from homology"/>
<evidence type="ECO:0000313" key="10">
    <source>
        <dbReference type="Proteomes" id="UP000004893"/>
    </source>
</evidence>
<gene>
    <name evidence="8 9" type="primary">secE</name>
    <name evidence="9" type="ORF">CLOHYLEM_05894</name>
</gene>
<evidence type="ECO:0000256" key="7">
    <source>
        <dbReference type="ARBA" id="ARBA00023136"/>
    </source>
</evidence>
<dbReference type="GO" id="GO:0008320">
    <property type="term" value="F:protein transmembrane transporter activity"/>
    <property type="evidence" value="ECO:0007669"/>
    <property type="project" value="UniProtKB-UniRule"/>
</dbReference>
<dbReference type="GO" id="GO:0065002">
    <property type="term" value="P:intracellular protein transmembrane transport"/>
    <property type="evidence" value="ECO:0007669"/>
    <property type="project" value="UniProtKB-UniRule"/>
</dbReference>
<dbReference type="InterPro" id="IPR001901">
    <property type="entry name" value="Translocase_SecE/Sec61-g"/>
</dbReference>
<organism evidence="9 10">
    <name type="scientific">[Clostridium] hylemonae DSM 15053</name>
    <dbReference type="NCBI Taxonomy" id="553973"/>
    <lineage>
        <taxon>Bacteria</taxon>
        <taxon>Bacillati</taxon>
        <taxon>Bacillota</taxon>
        <taxon>Clostridia</taxon>
        <taxon>Lachnospirales</taxon>
        <taxon>Lachnospiraceae</taxon>
    </lineage>
</organism>
<evidence type="ECO:0000256" key="6">
    <source>
        <dbReference type="ARBA" id="ARBA00023010"/>
    </source>
</evidence>
<dbReference type="GO" id="GO:0005886">
    <property type="term" value="C:plasma membrane"/>
    <property type="evidence" value="ECO:0007669"/>
    <property type="project" value="UniProtKB-SubCell"/>
</dbReference>
<dbReference type="GO" id="GO:0006605">
    <property type="term" value="P:protein targeting"/>
    <property type="evidence" value="ECO:0007669"/>
    <property type="project" value="UniProtKB-UniRule"/>
</dbReference>
<comment type="subcellular location">
    <subcellularLocation>
        <location evidence="8">Cell membrane</location>
        <topology evidence="8">Single-pass membrane protein</topology>
    </subcellularLocation>
    <subcellularLocation>
        <location evidence="1">Membrane</location>
    </subcellularLocation>
</comment>
<evidence type="ECO:0000256" key="2">
    <source>
        <dbReference type="ARBA" id="ARBA00022448"/>
    </source>
</evidence>
<dbReference type="eggNOG" id="COG0690">
    <property type="taxonomic scope" value="Bacteria"/>
</dbReference>
<reference evidence="9" key="1">
    <citation type="submission" date="2009-02" db="EMBL/GenBank/DDBJ databases">
        <authorList>
            <person name="Fulton L."/>
            <person name="Clifton S."/>
            <person name="Fulton B."/>
            <person name="Xu J."/>
            <person name="Minx P."/>
            <person name="Pepin K.H."/>
            <person name="Johnson M."/>
            <person name="Bhonagiri V."/>
            <person name="Nash W.E."/>
            <person name="Mardis E.R."/>
            <person name="Wilson R.K."/>
        </authorList>
    </citation>
    <scope>NUCLEOTIDE SEQUENCE [LARGE SCALE GENOMIC DNA]</scope>
    <source>
        <strain evidence="9">DSM 15053</strain>
    </source>
</reference>
<comment type="function">
    <text evidence="8">Essential subunit of the Sec protein translocation channel SecYEG. Clamps together the 2 halves of SecY. May contact the channel plug during translocation.</text>
</comment>
<keyword evidence="3 8" id="KW-0812">Transmembrane</keyword>
<comment type="caution">
    <text evidence="9">The sequence shown here is derived from an EMBL/GenBank/DDBJ whole genome shotgun (WGS) entry which is preliminary data.</text>
</comment>
<dbReference type="GO" id="GO:0009306">
    <property type="term" value="P:protein secretion"/>
    <property type="evidence" value="ECO:0007669"/>
    <property type="project" value="UniProtKB-UniRule"/>
</dbReference>
<dbReference type="HOGENOM" id="CLU_113663_5_2_9"/>
<dbReference type="OrthoDB" id="9807958at2"/>
<keyword evidence="4 8" id="KW-0653">Protein transport</keyword>
<evidence type="ECO:0000313" key="9">
    <source>
        <dbReference type="EMBL" id="EEG73889.1"/>
    </source>
</evidence>
<evidence type="ECO:0000256" key="1">
    <source>
        <dbReference type="ARBA" id="ARBA00004370"/>
    </source>
</evidence>
<dbReference type="InterPro" id="IPR038379">
    <property type="entry name" value="SecE_sf"/>
</dbReference>
<dbReference type="Proteomes" id="UP000004893">
    <property type="component" value="Unassembled WGS sequence"/>
</dbReference>
<comment type="subunit">
    <text evidence="8">Component of the Sec protein translocase complex. Heterotrimer consisting of SecY, SecE and SecG subunits. The heterotrimers can form oligomers, although 1 heterotrimer is thought to be able to translocate proteins. Interacts with the ribosome. Interacts with SecDF, and other proteins may be involved. Interacts with SecA.</text>
</comment>
<dbReference type="GO" id="GO:0043952">
    <property type="term" value="P:protein transport by the Sec complex"/>
    <property type="evidence" value="ECO:0007669"/>
    <property type="project" value="UniProtKB-UniRule"/>
</dbReference>
<feature type="transmembrane region" description="Helical" evidence="8">
    <location>
        <begin position="35"/>
        <end position="55"/>
    </location>
</feature>
<keyword evidence="5 8" id="KW-1133">Transmembrane helix</keyword>
<dbReference type="Gene3D" id="1.20.5.1030">
    <property type="entry name" value="Preprotein translocase secy subunit"/>
    <property type="match status" value="1"/>
</dbReference>
<comment type="similarity">
    <text evidence="8">Belongs to the SecE/SEC61-gamma family.</text>
</comment>
<dbReference type="InterPro" id="IPR005807">
    <property type="entry name" value="SecE_bac"/>
</dbReference>
<keyword evidence="2 8" id="KW-0813">Transport</keyword>
<keyword evidence="7 8" id="KW-0472">Membrane</keyword>
<dbReference type="NCBIfam" id="TIGR00964">
    <property type="entry name" value="secE_bact"/>
    <property type="match status" value="1"/>
</dbReference>
<dbReference type="AlphaFoldDB" id="C0C175"/>